<evidence type="ECO:0000313" key="1">
    <source>
        <dbReference type="EMBL" id="MFC4539161.1"/>
    </source>
</evidence>
<dbReference type="Proteomes" id="UP001596030">
    <property type="component" value="Unassembled WGS sequence"/>
</dbReference>
<accession>A0ABV9D1Y6</accession>
<keyword evidence="2" id="KW-1185">Reference proteome</keyword>
<gene>
    <name evidence="1" type="ORF">ACFO0U_10275</name>
</gene>
<protein>
    <submittedName>
        <fullName evidence="1">Uncharacterized protein</fullName>
    </submittedName>
</protein>
<organism evidence="1 2">
    <name type="scientific">Chromohalobacter sarecensis</name>
    <dbReference type="NCBI Taxonomy" id="245294"/>
    <lineage>
        <taxon>Bacteria</taxon>
        <taxon>Pseudomonadati</taxon>
        <taxon>Pseudomonadota</taxon>
        <taxon>Gammaproteobacteria</taxon>
        <taxon>Oceanospirillales</taxon>
        <taxon>Halomonadaceae</taxon>
        <taxon>Chromohalobacter</taxon>
    </lineage>
</organism>
<dbReference type="RefSeq" id="WP_246974134.1">
    <property type="nucleotide sequence ID" value="NZ_JAKGAN010000005.1"/>
</dbReference>
<comment type="caution">
    <text evidence="1">The sequence shown here is derived from an EMBL/GenBank/DDBJ whole genome shotgun (WGS) entry which is preliminary data.</text>
</comment>
<name>A0ABV9D1Y6_9GAMM</name>
<evidence type="ECO:0000313" key="2">
    <source>
        <dbReference type="Proteomes" id="UP001596030"/>
    </source>
</evidence>
<sequence length="46" mass="4923">MAHIIGGLGVSHTPTIGFAVDHANQQVTYSVARRRDTDETPSPDTC</sequence>
<reference evidence="2" key="1">
    <citation type="journal article" date="2019" name="Int. J. Syst. Evol. Microbiol.">
        <title>The Global Catalogue of Microorganisms (GCM) 10K type strain sequencing project: providing services to taxonomists for standard genome sequencing and annotation.</title>
        <authorList>
            <consortium name="The Broad Institute Genomics Platform"/>
            <consortium name="The Broad Institute Genome Sequencing Center for Infectious Disease"/>
            <person name="Wu L."/>
            <person name="Ma J."/>
        </authorList>
    </citation>
    <scope>NUCLEOTIDE SEQUENCE [LARGE SCALE GENOMIC DNA]</scope>
    <source>
        <strain evidence="2">CGMCC 1.12121</strain>
    </source>
</reference>
<dbReference type="EMBL" id="JBHSEU010000016">
    <property type="protein sequence ID" value="MFC4539161.1"/>
    <property type="molecule type" value="Genomic_DNA"/>
</dbReference>
<proteinExistence type="predicted"/>